<evidence type="ECO:0000256" key="4">
    <source>
        <dbReference type="ARBA" id="ARBA00022729"/>
    </source>
</evidence>
<sequence length="497" mass="56293">MRFTASIITLALTATAVSAWSPPDFHFFDQSNPQGDWNQQQQPVTEEPDSFHVLKNDQLQGYELRLRSVRANNPVSCEEGIQYSGYIDNLETDDHLFFWFFESRNSPSTDPLVLWLNGGPGCSSMMGLWMELGPCLVDKTGNETVRNEYSWNSVANVIFLDQPVNVGYSYGKTKVKTSKESARDVYAFLQLFLGQFPEYAANPFHISGESYGGHYLPALASEIIANNKVADEKGLLHLPFESMLVGNGWTNPRSQFKYYEEYSCAHDSPYKPIYSDEQCQEQRDKYPRCKLMMDACYKMPSALTCVPANLYCERAIQAPFDSTGLNPYDIRKPCAGNSGLCYEEIEAIAKYANKPEVRSELGVDEKAGEYEGCDEGVGYSFATAGDGGFDFTPQVAETLESGVRVLLYVGDMDWICNWYGNKAWSLEMEWSGQQGYREAEDEPWINQKTLEKAGEVRSYDKLTFLRIFDAGHMVPYDQPENALDFFGRWLRNEPLNA</sequence>
<dbReference type="VEuPathDB" id="FungiDB:LCOR_08314.1"/>
<accession>A0A068S500</accession>
<dbReference type="PANTHER" id="PTHR11802:SF113">
    <property type="entry name" value="SERINE CARBOXYPEPTIDASE CTSA-4.1"/>
    <property type="match status" value="1"/>
</dbReference>
<feature type="signal peptide" evidence="7">
    <location>
        <begin position="1"/>
        <end position="19"/>
    </location>
</feature>
<keyword evidence="2 7" id="KW-0121">Carboxypeptidase</keyword>
<evidence type="ECO:0000256" key="5">
    <source>
        <dbReference type="ARBA" id="ARBA00022801"/>
    </source>
</evidence>
<evidence type="ECO:0000256" key="2">
    <source>
        <dbReference type="ARBA" id="ARBA00022645"/>
    </source>
</evidence>
<dbReference type="SUPFAM" id="SSF53474">
    <property type="entry name" value="alpha/beta-Hydrolases"/>
    <property type="match status" value="1"/>
</dbReference>
<dbReference type="Gene3D" id="1.10.287.410">
    <property type="match status" value="1"/>
</dbReference>
<name>A0A068S500_9FUNG</name>
<evidence type="ECO:0000313" key="9">
    <source>
        <dbReference type="Proteomes" id="UP000027586"/>
    </source>
</evidence>
<dbReference type="AlphaFoldDB" id="A0A068S500"/>
<evidence type="ECO:0000313" key="8">
    <source>
        <dbReference type="EMBL" id="CDH57364.1"/>
    </source>
</evidence>
<organism evidence="8 9">
    <name type="scientific">Lichtheimia corymbifera JMRC:FSU:9682</name>
    <dbReference type="NCBI Taxonomy" id="1263082"/>
    <lineage>
        <taxon>Eukaryota</taxon>
        <taxon>Fungi</taxon>
        <taxon>Fungi incertae sedis</taxon>
        <taxon>Mucoromycota</taxon>
        <taxon>Mucoromycotina</taxon>
        <taxon>Mucoromycetes</taxon>
        <taxon>Mucorales</taxon>
        <taxon>Lichtheimiaceae</taxon>
        <taxon>Lichtheimia</taxon>
    </lineage>
</organism>
<dbReference type="OrthoDB" id="443318at2759"/>
<feature type="chain" id="PRO_5005103872" description="Carboxypeptidase" evidence="7">
    <location>
        <begin position="20"/>
        <end position="497"/>
    </location>
</feature>
<keyword evidence="6" id="KW-0325">Glycoprotein</keyword>
<dbReference type="Pfam" id="PF00450">
    <property type="entry name" value="Peptidase_S10"/>
    <property type="match status" value="1"/>
</dbReference>
<dbReference type="EC" id="3.4.16.-" evidence="7"/>
<keyword evidence="3 7" id="KW-0645">Protease</keyword>
<gene>
    <name evidence="8" type="ORF">LCOR_08314.1</name>
</gene>
<dbReference type="InterPro" id="IPR029058">
    <property type="entry name" value="AB_hydrolase_fold"/>
</dbReference>
<dbReference type="InterPro" id="IPR018202">
    <property type="entry name" value="Ser_caboxypep_ser_AS"/>
</dbReference>
<comment type="caution">
    <text evidence="8">The sequence shown here is derived from an EMBL/GenBank/DDBJ whole genome shotgun (WGS) entry which is preliminary data.</text>
</comment>
<dbReference type="Proteomes" id="UP000027586">
    <property type="component" value="Unassembled WGS sequence"/>
</dbReference>
<dbReference type="InterPro" id="IPR033124">
    <property type="entry name" value="Ser_caboxypep_his_AS"/>
</dbReference>
<dbReference type="InterPro" id="IPR001563">
    <property type="entry name" value="Peptidase_S10"/>
</dbReference>
<evidence type="ECO:0000256" key="7">
    <source>
        <dbReference type="RuleBase" id="RU361156"/>
    </source>
</evidence>
<reference evidence="8" key="1">
    <citation type="submission" date="2013-08" db="EMBL/GenBank/DDBJ databases">
        <title>Gene expansion shapes genome architecture in the human pathogen Lichtheimia corymbifera: an evolutionary genomics analysis in the ancient terrestrial Mucorales (Mucoromycotina).</title>
        <authorList>
            <person name="Schwartze V.U."/>
            <person name="Winter S."/>
            <person name="Shelest E."/>
            <person name="Marcet-Houben M."/>
            <person name="Horn F."/>
            <person name="Wehner S."/>
            <person name="Hoffmann K."/>
            <person name="Riege K."/>
            <person name="Sammeth M."/>
            <person name="Nowrousian M."/>
            <person name="Valiante V."/>
            <person name="Linde J."/>
            <person name="Jacobsen I.D."/>
            <person name="Marz M."/>
            <person name="Brakhage A.A."/>
            <person name="Gabaldon T."/>
            <person name="Bocker S."/>
            <person name="Voigt K."/>
        </authorList>
    </citation>
    <scope>NUCLEOTIDE SEQUENCE [LARGE SCALE GENOMIC DNA]</scope>
    <source>
        <strain evidence="8">FSU 9682</strain>
    </source>
</reference>
<dbReference type="PROSITE" id="PS00560">
    <property type="entry name" value="CARBOXYPEPT_SER_HIS"/>
    <property type="match status" value="1"/>
</dbReference>
<dbReference type="PRINTS" id="PR00724">
    <property type="entry name" value="CRBOXYPTASEC"/>
</dbReference>
<comment type="similarity">
    <text evidence="1 7">Belongs to the peptidase S10 family.</text>
</comment>
<dbReference type="GO" id="GO:0000324">
    <property type="term" value="C:fungal-type vacuole"/>
    <property type="evidence" value="ECO:0007669"/>
    <property type="project" value="TreeGrafter"/>
</dbReference>
<dbReference type="GO" id="GO:0006508">
    <property type="term" value="P:proteolysis"/>
    <property type="evidence" value="ECO:0007669"/>
    <property type="project" value="UniProtKB-KW"/>
</dbReference>
<evidence type="ECO:0000256" key="3">
    <source>
        <dbReference type="ARBA" id="ARBA00022670"/>
    </source>
</evidence>
<dbReference type="EMBL" id="CBTN010000045">
    <property type="protein sequence ID" value="CDH57364.1"/>
    <property type="molecule type" value="Genomic_DNA"/>
</dbReference>
<protein>
    <recommendedName>
        <fullName evidence="7">Carboxypeptidase</fullName>
        <ecNumber evidence="7">3.4.16.-</ecNumber>
    </recommendedName>
</protein>
<keyword evidence="9" id="KW-1185">Reference proteome</keyword>
<dbReference type="Gene3D" id="3.40.50.1820">
    <property type="entry name" value="alpha/beta hydrolase"/>
    <property type="match status" value="1"/>
</dbReference>
<keyword evidence="5 7" id="KW-0378">Hydrolase</keyword>
<dbReference type="PROSITE" id="PS00131">
    <property type="entry name" value="CARBOXYPEPT_SER_SER"/>
    <property type="match status" value="1"/>
</dbReference>
<proteinExistence type="inferred from homology"/>
<dbReference type="STRING" id="1263082.A0A068S500"/>
<dbReference type="PANTHER" id="PTHR11802">
    <property type="entry name" value="SERINE PROTEASE FAMILY S10 SERINE CARBOXYPEPTIDASE"/>
    <property type="match status" value="1"/>
</dbReference>
<keyword evidence="4 7" id="KW-0732">Signal</keyword>
<evidence type="ECO:0000256" key="1">
    <source>
        <dbReference type="ARBA" id="ARBA00009431"/>
    </source>
</evidence>
<dbReference type="GO" id="GO:0004185">
    <property type="term" value="F:serine-type carboxypeptidase activity"/>
    <property type="evidence" value="ECO:0007669"/>
    <property type="project" value="UniProtKB-UniRule"/>
</dbReference>
<evidence type="ECO:0000256" key="6">
    <source>
        <dbReference type="ARBA" id="ARBA00023180"/>
    </source>
</evidence>